<dbReference type="InterPro" id="IPR050900">
    <property type="entry name" value="Transposase_IS3/IS150/IS904"/>
</dbReference>
<accession>A0ABN0DT90</accession>
<proteinExistence type="predicted"/>
<dbReference type="SUPFAM" id="SSF53098">
    <property type="entry name" value="Ribonuclease H-like"/>
    <property type="match status" value="1"/>
</dbReference>
<dbReference type="Gene3D" id="3.30.420.10">
    <property type="entry name" value="Ribonuclease H-like superfamily/Ribonuclease H"/>
    <property type="match status" value="1"/>
</dbReference>
<name>A0ABN0DT90_AERSS</name>
<organism evidence="2 3">
    <name type="scientific">Aeromonas salmonicida subsp. salmonicida 01-B526</name>
    <dbReference type="NCBI Taxonomy" id="1076135"/>
    <lineage>
        <taxon>Bacteria</taxon>
        <taxon>Pseudomonadati</taxon>
        <taxon>Pseudomonadota</taxon>
        <taxon>Gammaproteobacteria</taxon>
        <taxon>Aeromonadales</taxon>
        <taxon>Aeromonadaceae</taxon>
        <taxon>Aeromonas</taxon>
    </lineage>
</organism>
<dbReference type="InterPro" id="IPR001584">
    <property type="entry name" value="Integrase_cat-core"/>
</dbReference>
<feature type="domain" description="Integrase catalytic" evidence="1">
    <location>
        <begin position="64"/>
        <end position="154"/>
    </location>
</feature>
<evidence type="ECO:0000313" key="2">
    <source>
        <dbReference type="EMBL" id="EHI50198.1"/>
    </source>
</evidence>
<dbReference type="InterPro" id="IPR036397">
    <property type="entry name" value="RNaseH_sf"/>
</dbReference>
<evidence type="ECO:0000259" key="1">
    <source>
        <dbReference type="PROSITE" id="PS50994"/>
    </source>
</evidence>
<gene>
    <name evidence="2" type="ORF">IYQ_22840</name>
</gene>
<dbReference type="PANTHER" id="PTHR46889">
    <property type="entry name" value="TRANSPOSASE INSF FOR INSERTION SEQUENCE IS3B-RELATED"/>
    <property type="match status" value="1"/>
</dbReference>
<keyword evidence="3" id="KW-1185">Reference proteome</keyword>
<evidence type="ECO:0000313" key="3">
    <source>
        <dbReference type="Proteomes" id="UP000006428"/>
    </source>
</evidence>
<dbReference type="EMBL" id="AGVO01000111">
    <property type="protein sequence ID" value="EHI50198.1"/>
    <property type="molecule type" value="Genomic_DNA"/>
</dbReference>
<dbReference type="Proteomes" id="UP000006428">
    <property type="component" value="Unassembled WGS sequence"/>
</dbReference>
<protein>
    <submittedName>
        <fullName evidence="2">Insertion element IS2 transposase InsD</fullName>
    </submittedName>
</protein>
<comment type="caution">
    <text evidence="2">The sequence shown here is derived from an EMBL/GenBank/DDBJ whole genome shotgun (WGS) entry which is preliminary data.</text>
</comment>
<dbReference type="PROSITE" id="PS50994">
    <property type="entry name" value="INTEGRASE"/>
    <property type="match status" value="1"/>
</dbReference>
<dbReference type="InterPro" id="IPR012337">
    <property type="entry name" value="RNaseH-like_sf"/>
</dbReference>
<dbReference type="PANTHER" id="PTHR46889:SF4">
    <property type="entry name" value="TRANSPOSASE INSO FOR INSERTION SEQUENCE ELEMENT IS911B-RELATED"/>
    <property type="match status" value="1"/>
</dbReference>
<reference evidence="2 3" key="1">
    <citation type="journal article" date="2012" name="Front. Microbiol.">
        <title>Draft Genome Sequence of the Virulent Strain 01-B526 of the Fish Pathogen Aeromonas salmonicida.</title>
        <authorList>
            <person name="Charette S.J."/>
            <person name="Brochu F."/>
            <person name="Boyle B."/>
            <person name="Filion G."/>
            <person name="Tanaka K.H."/>
            <person name="Derome N."/>
        </authorList>
    </citation>
    <scope>NUCLEOTIDE SEQUENCE [LARGE SCALE GENOMIC DNA]</scope>
    <source>
        <strain evidence="2 3">01-B526</strain>
    </source>
</reference>
<dbReference type="Pfam" id="PF13683">
    <property type="entry name" value="rve_3"/>
    <property type="match status" value="1"/>
</dbReference>
<sequence>MLEHYGQLFEQFWQQFLNRVPDNIEVNVKIAMSHAVPHIPHAAPRYFLVRFGKRGIHCRHHRWNGSAYRAHETRAFAREIGLEPRTTAVRSPQGNGIAESFVKTMKRDYIEMMPKPDSRTAVGNLAIAFEHYNEHHPHSALGYRSPREFLRSRVSQP</sequence>